<keyword evidence="1" id="KW-0393">Immunoglobulin domain</keyword>
<feature type="signal peptide" evidence="2">
    <location>
        <begin position="1"/>
        <end position="19"/>
    </location>
</feature>
<dbReference type="GeneTree" id="ENSGT01030000234536"/>
<name>A0A7N9IH61_MACFA</name>
<reference evidence="3 4" key="1">
    <citation type="submission" date="2013-03" db="EMBL/GenBank/DDBJ databases">
        <authorList>
            <person name="Warren W."/>
            <person name="Wilson R.K."/>
        </authorList>
    </citation>
    <scope>NUCLEOTIDE SEQUENCE</scope>
</reference>
<dbReference type="Gene3D" id="2.60.40.10">
    <property type="entry name" value="Immunoglobulins"/>
    <property type="match status" value="1"/>
</dbReference>
<keyword evidence="4" id="KW-1185">Reference proteome</keyword>
<reference evidence="3" key="3">
    <citation type="submission" date="2025-09" db="UniProtKB">
        <authorList>
            <consortium name="Ensembl"/>
        </authorList>
    </citation>
    <scope>IDENTIFICATION</scope>
</reference>
<reference evidence="3" key="2">
    <citation type="submission" date="2025-08" db="UniProtKB">
        <authorList>
            <consortium name="Ensembl"/>
        </authorList>
    </citation>
    <scope>IDENTIFICATION</scope>
</reference>
<dbReference type="AlphaFoldDB" id="A0A7N9IH61"/>
<accession>A0A7N9IH61</accession>
<organism evidence="3 4">
    <name type="scientific">Macaca fascicularis</name>
    <name type="common">Crab-eating macaque</name>
    <name type="synonym">Cynomolgus monkey</name>
    <dbReference type="NCBI Taxonomy" id="9541"/>
    <lineage>
        <taxon>Eukaryota</taxon>
        <taxon>Metazoa</taxon>
        <taxon>Chordata</taxon>
        <taxon>Craniata</taxon>
        <taxon>Vertebrata</taxon>
        <taxon>Euteleostomi</taxon>
        <taxon>Mammalia</taxon>
        <taxon>Eutheria</taxon>
        <taxon>Euarchontoglires</taxon>
        <taxon>Primates</taxon>
        <taxon>Haplorrhini</taxon>
        <taxon>Catarrhini</taxon>
        <taxon>Cercopithecidae</taxon>
        <taxon>Cercopithecinae</taxon>
        <taxon>Macaca</taxon>
    </lineage>
</organism>
<feature type="chain" id="PRO_5030856549" description="Ig-like domain-containing protein" evidence="2">
    <location>
        <begin position="20"/>
        <end position="78"/>
    </location>
</feature>
<proteinExistence type="predicted"/>
<dbReference type="Ensembl" id="ENSMFAT00000090714.1">
    <property type="protein sequence ID" value="ENSMFAP00000063138.1"/>
    <property type="gene ID" value="ENSMFAG00000061194.1"/>
</dbReference>
<dbReference type="InterPro" id="IPR013783">
    <property type="entry name" value="Ig-like_fold"/>
</dbReference>
<evidence type="ECO:0000313" key="4">
    <source>
        <dbReference type="Proteomes" id="UP000233100"/>
    </source>
</evidence>
<protein>
    <recommendedName>
        <fullName evidence="5">Ig-like domain-containing protein</fullName>
    </recommendedName>
</protein>
<dbReference type="InterPro" id="IPR036179">
    <property type="entry name" value="Ig-like_dom_sf"/>
</dbReference>
<keyword evidence="2" id="KW-0732">Signal</keyword>
<sequence length="78" mass="8947">MKHLWFFLLLVAASRWVLSQVQLQELGPGLVKPPETLSLTCAVSTDSISSGNWWSWVRQPPWKGLEWIGYIYYSGSSY</sequence>
<evidence type="ECO:0000256" key="2">
    <source>
        <dbReference type="SAM" id="SignalP"/>
    </source>
</evidence>
<dbReference type="SUPFAM" id="SSF48726">
    <property type="entry name" value="Immunoglobulin"/>
    <property type="match status" value="1"/>
</dbReference>
<dbReference type="Proteomes" id="UP000233100">
    <property type="component" value="Chromosome 7"/>
</dbReference>
<evidence type="ECO:0008006" key="5">
    <source>
        <dbReference type="Google" id="ProtNLM"/>
    </source>
</evidence>
<evidence type="ECO:0000256" key="1">
    <source>
        <dbReference type="ARBA" id="ARBA00023319"/>
    </source>
</evidence>
<dbReference type="PANTHER" id="PTHR23266">
    <property type="entry name" value="IMMUNOGLOBULIN HEAVY CHAIN"/>
    <property type="match status" value="1"/>
</dbReference>
<dbReference type="InterPro" id="IPR050199">
    <property type="entry name" value="IgHV"/>
</dbReference>
<evidence type="ECO:0000313" key="3">
    <source>
        <dbReference type="Ensembl" id="ENSMFAP00000063138.1"/>
    </source>
</evidence>